<feature type="transmembrane region" description="Helical" evidence="1">
    <location>
        <begin position="20"/>
        <end position="49"/>
    </location>
</feature>
<keyword evidence="3" id="KW-1185">Reference proteome</keyword>
<dbReference type="RefSeq" id="WP_367780558.1">
    <property type="nucleotide sequence ID" value="NZ_JBFMIA010000022.1"/>
</dbReference>
<reference evidence="2 3" key="1">
    <citation type="journal article" date="1979" name="Int. J. Syst. Evol. Microbiol.">
        <title>Bacillus globisporus subsp. marinus subsp. nov.</title>
        <authorList>
            <person name="Liu H."/>
        </authorList>
    </citation>
    <scope>NUCLEOTIDE SEQUENCE [LARGE SCALE GENOMIC DNA]</scope>
    <source>
        <strain evidence="2 3">DSM 1297</strain>
    </source>
</reference>
<sequence length="104" mass="10950">MKVSTILKWVSGGLEGLLGIPLLGATIVIGLAWIPLGIMALLHIATLIFSVREDTNKHGSILGIVTSVVAVIPFVGMVMHILSAIFLLMDAAQTKSTENTAISQ</sequence>
<evidence type="ECO:0000256" key="1">
    <source>
        <dbReference type="SAM" id="Phobius"/>
    </source>
</evidence>
<name>A0ABV3Q6X1_9BACL</name>
<proteinExistence type="predicted"/>
<feature type="transmembrane region" description="Helical" evidence="1">
    <location>
        <begin position="61"/>
        <end position="89"/>
    </location>
</feature>
<dbReference type="EMBL" id="JBFMIA010000022">
    <property type="protein sequence ID" value="MEW9503069.1"/>
    <property type="molecule type" value="Genomic_DNA"/>
</dbReference>
<gene>
    <name evidence="2" type="ORF">AB1471_14875</name>
</gene>
<keyword evidence="1" id="KW-0472">Membrane</keyword>
<organism evidence="2 3">
    <name type="scientific">Jeotgalibacillus marinus</name>
    <dbReference type="NCBI Taxonomy" id="86667"/>
    <lineage>
        <taxon>Bacteria</taxon>
        <taxon>Bacillati</taxon>
        <taxon>Bacillota</taxon>
        <taxon>Bacilli</taxon>
        <taxon>Bacillales</taxon>
        <taxon>Caryophanaceae</taxon>
        <taxon>Jeotgalibacillus</taxon>
    </lineage>
</organism>
<evidence type="ECO:0000313" key="3">
    <source>
        <dbReference type="Proteomes" id="UP001556040"/>
    </source>
</evidence>
<dbReference type="Proteomes" id="UP001556040">
    <property type="component" value="Unassembled WGS sequence"/>
</dbReference>
<evidence type="ECO:0000313" key="2">
    <source>
        <dbReference type="EMBL" id="MEW9503069.1"/>
    </source>
</evidence>
<accession>A0ABV3Q6X1</accession>
<comment type="caution">
    <text evidence="2">The sequence shown here is derived from an EMBL/GenBank/DDBJ whole genome shotgun (WGS) entry which is preliminary data.</text>
</comment>
<protein>
    <recommendedName>
        <fullName evidence="4">DUF4190 domain-containing protein</fullName>
    </recommendedName>
</protein>
<keyword evidence="1" id="KW-1133">Transmembrane helix</keyword>
<keyword evidence="1" id="KW-0812">Transmembrane</keyword>
<evidence type="ECO:0008006" key="4">
    <source>
        <dbReference type="Google" id="ProtNLM"/>
    </source>
</evidence>